<feature type="domain" description="WDHD1/CFT4 second beta-propeller" evidence="3">
    <location>
        <begin position="776"/>
        <end position="897"/>
    </location>
</feature>
<dbReference type="PANTHER" id="PTHR19932">
    <property type="entry name" value="WD REPEAT AND HMG-BOX DNA BINDING PROTEIN"/>
    <property type="match status" value="1"/>
</dbReference>
<name>U6GF15_EIMAC</name>
<feature type="region of interest" description="Disordered" evidence="2">
    <location>
        <begin position="436"/>
        <end position="501"/>
    </location>
</feature>
<feature type="region of interest" description="Disordered" evidence="2">
    <location>
        <begin position="1168"/>
        <end position="1263"/>
    </location>
</feature>
<evidence type="ECO:0000313" key="5">
    <source>
        <dbReference type="Proteomes" id="UP000018050"/>
    </source>
</evidence>
<dbReference type="AlphaFoldDB" id="U6GF15"/>
<evidence type="ECO:0000259" key="3">
    <source>
        <dbReference type="Pfam" id="PF12341"/>
    </source>
</evidence>
<dbReference type="Proteomes" id="UP000018050">
    <property type="component" value="Unassembled WGS sequence"/>
</dbReference>
<dbReference type="GO" id="GO:0003682">
    <property type="term" value="F:chromatin binding"/>
    <property type="evidence" value="ECO:0007669"/>
    <property type="project" value="TreeGrafter"/>
</dbReference>
<dbReference type="VEuPathDB" id="ToxoDB:EAH_00006050"/>
<feature type="compositionally biased region" description="Acidic residues" evidence="2">
    <location>
        <begin position="484"/>
        <end position="494"/>
    </location>
</feature>
<evidence type="ECO:0000256" key="1">
    <source>
        <dbReference type="SAM" id="Coils"/>
    </source>
</evidence>
<dbReference type="GO" id="GO:0043596">
    <property type="term" value="C:nuclear replication fork"/>
    <property type="evidence" value="ECO:0007669"/>
    <property type="project" value="TreeGrafter"/>
</dbReference>
<feature type="compositionally biased region" description="Basic residues" evidence="2">
    <location>
        <begin position="589"/>
        <end position="600"/>
    </location>
</feature>
<protein>
    <submittedName>
        <fullName evidence="4">Chromosome I, complete genome, related</fullName>
    </submittedName>
</protein>
<keyword evidence="5" id="KW-1185">Reference proteome</keyword>
<dbReference type="GeneID" id="25268675"/>
<keyword evidence="1" id="KW-0175">Coiled coil</keyword>
<feature type="compositionally biased region" description="Low complexity" evidence="2">
    <location>
        <begin position="1213"/>
        <end position="1227"/>
    </location>
</feature>
<dbReference type="GO" id="GO:0006281">
    <property type="term" value="P:DNA repair"/>
    <property type="evidence" value="ECO:0007669"/>
    <property type="project" value="TreeGrafter"/>
</dbReference>
<reference evidence="4" key="2">
    <citation type="submission" date="2013-10" db="EMBL/GenBank/DDBJ databases">
        <authorList>
            <person name="Aslett M."/>
        </authorList>
    </citation>
    <scope>NUCLEOTIDE SEQUENCE</scope>
    <source>
        <strain evidence="4">Houghton</strain>
    </source>
</reference>
<dbReference type="RefSeq" id="XP_013251777.1">
    <property type="nucleotide sequence ID" value="XM_013396323.1"/>
</dbReference>
<dbReference type="InterPro" id="IPR022100">
    <property type="entry name" value="WDHD1/CFT4_beta-prop_2nd"/>
</dbReference>
<dbReference type="PANTHER" id="PTHR19932:SF10">
    <property type="entry name" value="WD REPEAT AND HMG-BOX DNA-BINDING PROTEIN 1"/>
    <property type="match status" value="1"/>
</dbReference>
<feature type="compositionally biased region" description="Basic and acidic residues" evidence="2">
    <location>
        <begin position="1240"/>
        <end position="1263"/>
    </location>
</feature>
<evidence type="ECO:0000256" key="2">
    <source>
        <dbReference type="SAM" id="MobiDB-lite"/>
    </source>
</evidence>
<dbReference type="EMBL" id="HG670774">
    <property type="protein sequence ID" value="CDI77938.1"/>
    <property type="molecule type" value="Genomic_DNA"/>
</dbReference>
<proteinExistence type="predicted"/>
<sequence length="1263" mass="135953">MEHGEEPCPLVAWSRVGEEGLSPKGISAVVRLPVRGSADTTERCLISDFFTYNGTATILAHRLLPSQVATAAKTASTKRDVESCRVSITAASASDSGVTALASAETEAADAPVQLFVGLTNGQLWQMEMKQQQDHRNSEHERGLPRRLSVSSKQLLCCRMAEPIDMICCYVQGEGIPASVGAQDSEKSSTRYALMLIALYSDGVAVVSWPETSQTKELPAVDGGCRLTLSPQGDRLAISTRKRRLVLLERKGQQFSVVKDFSPLRLAGPADPAAQPTWAGEEKLLIPGAPQLRSSCKTSAWEEAKEAPALTGAHAPSHLVLLQHCGFADEGKALDAPGNCVGEPLICGVSATLEIGIWKMQQKEPLLMIQTGGDVQLRSICCLTANSPLAPLLLLRNDGYLGLLALRREDLRAAMESSAAAAPAAAATAAASPMRAGALKAQAQSTEKSPKPTAENAEDEDTKHSAASARSVKDFLSREAAEASAEETESEAQENDLFNGMDPEERTKCAVSSMCSHYFIFGSMGFHPVPSNWVVGLSASKNTIDKFSTNILGCAPLRLRRVSSTPGNANCTCASAQFSCFVNNGAAPQKKRTHKHRRRPPAGAEVESQSSDPESGGSRRSSIGGEGIYAGGAEGFATSLTALQSELQEAQAMLNALLKKQHETKQRVIHPGGGPQPKDPGKPWCLYWTHFGHITKTVTAENSVLDVFNFSPGAVAEGTAHRKLADLHNSSAAALCECPPEDLDLRMASCSSLFLPTEPVKCCSTDTRICCFYAGRAGVVLASSGSSRSVMEFRCFLDAGSWVKHFAEGEKIVAVAAGDSFVAAVTEDRTLRIFTLGGILLYTADVFGRPVSLCGSQQLLIVLTQTGCSEGFLQLHCSVLHVHPSPSCPNSTFRLPISCFKRRLAAPPVAAASIPDVDIIHEGVVRGLLPVGSTNIGGLGYAFKWVKLCLLEDASANVPLFPVIVDETKGELGVVRLKAGEEGLSFPDCSVSEAFFGYTMEHIPLRIPSPDLWSYARWQRLLRQDKQLKGVGDGGGDAALVPWPQYDELRLQQEMAIRQLNHFVSICGGSASGGAEGDAEAREAQRKLQLLSKRHDKFCLRGFAKCTDDKRLHGVAKDMALRLKTENAPQHARSLLDSDTRLQTEQLREALLWQEQQRQHFFAAAAAPAPDPTTFQNENSPPPEQSVEQVERKYSGSGGASSALPPEKKSSIQRLLQWQQSQQQQQRKGGDGGLVALFEGQKRRASESHADRASKKTYFHKAD</sequence>
<organism evidence="4 5">
    <name type="scientific">Eimeria acervulina</name>
    <name type="common">Coccidian parasite</name>
    <dbReference type="NCBI Taxonomy" id="5801"/>
    <lineage>
        <taxon>Eukaryota</taxon>
        <taxon>Sar</taxon>
        <taxon>Alveolata</taxon>
        <taxon>Apicomplexa</taxon>
        <taxon>Conoidasida</taxon>
        <taxon>Coccidia</taxon>
        <taxon>Eucoccidiorida</taxon>
        <taxon>Eimeriorina</taxon>
        <taxon>Eimeriidae</taxon>
        <taxon>Eimeria</taxon>
    </lineage>
</organism>
<feature type="coiled-coil region" evidence="1">
    <location>
        <begin position="640"/>
        <end position="667"/>
    </location>
</feature>
<dbReference type="OMA" id="NAPQHAR"/>
<dbReference type="Pfam" id="PF12341">
    <property type="entry name" value="Mcl1_mid"/>
    <property type="match status" value="1"/>
</dbReference>
<accession>U6GF15</accession>
<dbReference type="GO" id="GO:0000278">
    <property type="term" value="P:mitotic cell cycle"/>
    <property type="evidence" value="ECO:0007669"/>
    <property type="project" value="TreeGrafter"/>
</dbReference>
<feature type="compositionally biased region" description="Basic and acidic residues" evidence="2">
    <location>
        <begin position="471"/>
        <end position="481"/>
    </location>
</feature>
<evidence type="ECO:0000313" key="4">
    <source>
        <dbReference type="EMBL" id="CDI77938.1"/>
    </source>
</evidence>
<gene>
    <name evidence="4" type="ORF">EAH_00006050</name>
</gene>
<reference evidence="4" key="1">
    <citation type="submission" date="2013-10" db="EMBL/GenBank/DDBJ databases">
        <title>Genomic analysis of the causative agents of coccidiosis in chickens.</title>
        <authorList>
            <person name="Reid A.J."/>
            <person name="Blake D."/>
            <person name="Billington K."/>
            <person name="Browne H."/>
            <person name="Dunn M."/>
            <person name="Hung S."/>
            <person name="Kawahara F."/>
            <person name="Miranda-Saavedra D."/>
            <person name="Mourier T."/>
            <person name="Nagra H."/>
            <person name="Otto T.D."/>
            <person name="Rawlings N."/>
            <person name="Sanchez A."/>
            <person name="Sanders M."/>
            <person name="Subramaniam C."/>
            <person name="Tay Y."/>
            <person name="Dear P."/>
            <person name="Doerig C."/>
            <person name="Gruber A."/>
            <person name="Parkinson J."/>
            <person name="Shirley M."/>
            <person name="Wan K.L."/>
            <person name="Berriman M."/>
            <person name="Tomley F."/>
            <person name="Pain A."/>
        </authorList>
    </citation>
    <scope>NUCLEOTIDE SEQUENCE</scope>
    <source>
        <strain evidence="4">Houghton</strain>
    </source>
</reference>
<dbReference type="GO" id="GO:0006261">
    <property type="term" value="P:DNA-templated DNA replication"/>
    <property type="evidence" value="ECO:0007669"/>
    <property type="project" value="TreeGrafter"/>
</dbReference>
<dbReference type="OrthoDB" id="427368at2759"/>
<feature type="region of interest" description="Disordered" evidence="2">
    <location>
        <begin position="587"/>
        <end position="624"/>
    </location>
</feature>
<feature type="compositionally biased region" description="Low complexity" evidence="2">
    <location>
        <begin position="614"/>
        <end position="623"/>
    </location>
</feature>